<sequence length="350" mass="35917">MARSLPRAMGWRVPLALAATYASFGSGPAGARAALDTLPPLLLVGVRGLVAGAVLFAWSRAAGAPRPTRRHWLAAFGIGLLILALGAGVGTAGQRTVPSGIAGVMSALLPIFAACLGYVLFRERPHRRALLGLVVGVVGLGLLLRPGAGLDPFGVALLVASQGAWALGAVLAPRVGLPEDPRLAAGMELLCGGAVLLIAASLKGDVTGLDWHAVSGQSWLGLLWLTLTAVVGFTAYGYLVSAVVPAVATTFSYVNPVVAMGLGWLIFAEPLSPLAMLATAVVVAGVCLIISSRSEESGPAHHPMTSGHGHRRFIVTSTPLPEARAVNARPAPPRPADASRSVPPWSRSPR</sequence>
<protein>
    <submittedName>
        <fullName evidence="9">EamA family transporter</fullName>
    </submittedName>
</protein>
<feature type="transmembrane region" description="Helical" evidence="7">
    <location>
        <begin position="153"/>
        <end position="171"/>
    </location>
</feature>
<evidence type="ECO:0000256" key="3">
    <source>
        <dbReference type="ARBA" id="ARBA00022692"/>
    </source>
</evidence>
<evidence type="ECO:0000259" key="8">
    <source>
        <dbReference type="Pfam" id="PF00892"/>
    </source>
</evidence>
<keyword evidence="4 7" id="KW-1133">Transmembrane helix</keyword>
<accession>A0ABS1UYB7</accession>
<dbReference type="PANTHER" id="PTHR32322">
    <property type="entry name" value="INNER MEMBRANE TRANSPORTER"/>
    <property type="match status" value="1"/>
</dbReference>
<keyword evidence="5 7" id="KW-0472">Membrane</keyword>
<feature type="transmembrane region" description="Helical" evidence="7">
    <location>
        <begin position="41"/>
        <end position="59"/>
    </location>
</feature>
<reference evidence="9 10" key="1">
    <citation type="submission" date="2021-01" db="EMBL/GenBank/DDBJ databases">
        <title>Belnapia mucosa sp. nov. and Belnapia arida sp. nov., isolated from the Tabernas Desert (Almeria, Spain).</title>
        <authorList>
            <person name="Molina-Menor E."/>
            <person name="Vidal-Verdu A."/>
            <person name="Calonge A."/>
            <person name="Satari L."/>
            <person name="Pereto Magraner J."/>
            <person name="Porcar Miralles M."/>
        </authorList>
    </citation>
    <scope>NUCLEOTIDE SEQUENCE [LARGE SCALE GENOMIC DNA]</scope>
    <source>
        <strain evidence="9 10">T6</strain>
    </source>
</reference>
<dbReference type="Proteomes" id="UP000606490">
    <property type="component" value="Unassembled WGS sequence"/>
</dbReference>
<dbReference type="RefSeq" id="WP_202823720.1">
    <property type="nucleotide sequence ID" value="NZ_JAEUXJ010000001.1"/>
</dbReference>
<feature type="transmembrane region" description="Helical" evidence="7">
    <location>
        <begin position="222"/>
        <end position="239"/>
    </location>
</feature>
<evidence type="ECO:0000256" key="7">
    <source>
        <dbReference type="SAM" id="Phobius"/>
    </source>
</evidence>
<dbReference type="InterPro" id="IPR037185">
    <property type="entry name" value="EmrE-like"/>
</dbReference>
<name>A0ABS1UYB7_9PROT</name>
<feature type="domain" description="EamA" evidence="8">
    <location>
        <begin position="153"/>
        <end position="290"/>
    </location>
</feature>
<feature type="compositionally biased region" description="Low complexity" evidence="6">
    <location>
        <begin position="336"/>
        <end position="350"/>
    </location>
</feature>
<feature type="transmembrane region" description="Helical" evidence="7">
    <location>
        <begin position="273"/>
        <end position="291"/>
    </location>
</feature>
<evidence type="ECO:0000256" key="6">
    <source>
        <dbReference type="SAM" id="MobiDB-lite"/>
    </source>
</evidence>
<proteinExistence type="inferred from homology"/>
<evidence type="ECO:0000256" key="5">
    <source>
        <dbReference type="ARBA" id="ARBA00023136"/>
    </source>
</evidence>
<organism evidence="9 10">
    <name type="scientific">Belnapia mucosa</name>
    <dbReference type="NCBI Taxonomy" id="2804532"/>
    <lineage>
        <taxon>Bacteria</taxon>
        <taxon>Pseudomonadati</taxon>
        <taxon>Pseudomonadota</taxon>
        <taxon>Alphaproteobacteria</taxon>
        <taxon>Acetobacterales</taxon>
        <taxon>Roseomonadaceae</taxon>
        <taxon>Belnapia</taxon>
    </lineage>
</organism>
<feature type="transmembrane region" description="Helical" evidence="7">
    <location>
        <begin position="128"/>
        <end position="147"/>
    </location>
</feature>
<dbReference type="Pfam" id="PF00892">
    <property type="entry name" value="EamA"/>
    <property type="match status" value="2"/>
</dbReference>
<feature type="transmembrane region" description="Helical" evidence="7">
    <location>
        <begin position="246"/>
        <end position="267"/>
    </location>
</feature>
<feature type="domain" description="EamA" evidence="8">
    <location>
        <begin position="17"/>
        <end position="144"/>
    </location>
</feature>
<comment type="subcellular location">
    <subcellularLocation>
        <location evidence="1">Membrane</location>
        <topology evidence="1">Multi-pass membrane protein</topology>
    </subcellularLocation>
</comment>
<keyword evidence="10" id="KW-1185">Reference proteome</keyword>
<evidence type="ECO:0000256" key="1">
    <source>
        <dbReference type="ARBA" id="ARBA00004141"/>
    </source>
</evidence>
<dbReference type="PANTHER" id="PTHR32322:SF2">
    <property type="entry name" value="EAMA DOMAIN-CONTAINING PROTEIN"/>
    <property type="match status" value="1"/>
</dbReference>
<keyword evidence="3 7" id="KW-0812">Transmembrane</keyword>
<evidence type="ECO:0000313" key="10">
    <source>
        <dbReference type="Proteomes" id="UP000606490"/>
    </source>
</evidence>
<evidence type="ECO:0000256" key="4">
    <source>
        <dbReference type="ARBA" id="ARBA00022989"/>
    </source>
</evidence>
<dbReference type="InterPro" id="IPR050638">
    <property type="entry name" value="AA-Vitamin_Transporters"/>
</dbReference>
<gene>
    <name evidence="9" type="ORF">JMJ55_01530</name>
</gene>
<dbReference type="EMBL" id="JAEUXJ010000001">
    <property type="protein sequence ID" value="MBL6453982.1"/>
    <property type="molecule type" value="Genomic_DNA"/>
</dbReference>
<feature type="transmembrane region" description="Helical" evidence="7">
    <location>
        <begin position="101"/>
        <end position="121"/>
    </location>
</feature>
<evidence type="ECO:0000256" key="2">
    <source>
        <dbReference type="ARBA" id="ARBA00007362"/>
    </source>
</evidence>
<dbReference type="InterPro" id="IPR000620">
    <property type="entry name" value="EamA_dom"/>
</dbReference>
<dbReference type="SUPFAM" id="SSF103481">
    <property type="entry name" value="Multidrug resistance efflux transporter EmrE"/>
    <property type="match status" value="2"/>
</dbReference>
<feature type="transmembrane region" description="Helical" evidence="7">
    <location>
        <begin position="183"/>
        <end position="202"/>
    </location>
</feature>
<comment type="similarity">
    <text evidence="2">Belongs to the EamA transporter family.</text>
</comment>
<comment type="caution">
    <text evidence="9">The sequence shown here is derived from an EMBL/GenBank/DDBJ whole genome shotgun (WGS) entry which is preliminary data.</text>
</comment>
<evidence type="ECO:0000313" key="9">
    <source>
        <dbReference type="EMBL" id="MBL6453982.1"/>
    </source>
</evidence>
<feature type="transmembrane region" description="Helical" evidence="7">
    <location>
        <begin position="71"/>
        <end position="89"/>
    </location>
</feature>
<feature type="region of interest" description="Disordered" evidence="6">
    <location>
        <begin position="324"/>
        <end position="350"/>
    </location>
</feature>